<feature type="region of interest" description="Disordered" evidence="1">
    <location>
        <begin position="1"/>
        <end position="30"/>
    </location>
</feature>
<dbReference type="OrthoDB" id="10398374at2759"/>
<name>A0A0L0RWW5_ALLM3</name>
<organism evidence="2 3">
    <name type="scientific">Allomyces macrogynus (strain ATCC 38327)</name>
    <name type="common">Allomyces javanicus var. macrogynus</name>
    <dbReference type="NCBI Taxonomy" id="578462"/>
    <lineage>
        <taxon>Eukaryota</taxon>
        <taxon>Fungi</taxon>
        <taxon>Fungi incertae sedis</taxon>
        <taxon>Blastocladiomycota</taxon>
        <taxon>Blastocladiomycetes</taxon>
        <taxon>Blastocladiales</taxon>
        <taxon>Blastocladiaceae</taxon>
        <taxon>Allomyces</taxon>
    </lineage>
</organism>
<keyword evidence="3" id="KW-1185">Reference proteome</keyword>
<evidence type="ECO:0000256" key="1">
    <source>
        <dbReference type="SAM" id="MobiDB-lite"/>
    </source>
</evidence>
<gene>
    <name evidence="2" type="ORF">AMAG_00568</name>
</gene>
<evidence type="ECO:0000313" key="3">
    <source>
        <dbReference type="Proteomes" id="UP000054350"/>
    </source>
</evidence>
<dbReference type="AlphaFoldDB" id="A0A0L0RWW5"/>
<dbReference type="VEuPathDB" id="FungiDB:AMAG_00568"/>
<protein>
    <submittedName>
        <fullName evidence="2">Uncharacterized protein</fullName>
    </submittedName>
</protein>
<accession>A0A0L0RWW5</accession>
<evidence type="ECO:0000313" key="2">
    <source>
        <dbReference type="EMBL" id="KNE54604.1"/>
    </source>
</evidence>
<dbReference type="EMBL" id="GG745328">
    <property type="protein sequence ID" value="KNE54604.1"/>
    <property type="molecule type" value="Genomic_DNA"/>
</dbReference>
<reference evidence="2 3" key="1">
    <citation type="submission" date="2009-11" db="EMBL/GenBank/DDBJ databases">
        <title>Annotation of Allomyces macrogynus ATCC 38327.</title>
        <authorList>
            <consortium name="The Broad Institute Genome Sequencing Platform"/>
            <person name="Russ C."/>
            <person name="Cuomo C."/>
            <person name="Burger G."/>
            <person name="Gray M.W."/>
            <person name="Holland P.W.H."/>
            <person name="King N."/>
            <person name="Lang F.B.F."/>
            <person name="Roger A.J."/>
            <person name="Ruiz-Trillo I."/>
            <person name="Young S.K."/>
            <person name="Zeng Q."/>
            <person name="Gargeya S."/>
            <person name="Fitzgerald M."/>
            <person name="Haas B."/>
            <person name="Abouelleil A."/>
            <person name="Alvarado L."/>
            <person name="Arachchi H.M."/>
            <person name="Berlin A."/>
            <person name="Chapman S.B."/>
            <person name="Gearin G."/>
            <person name="Goldberg J."/>
            <person name="Griggs A."/>
            <person name="Gujja S."/>
            <person name="Hansen M."/>
            <person name="Heiman D."/>
            <person name="Howarth C."/>
            <person name="Larimer J."/>
            <person name="Lui A."/>
            <person name="MacDonald P.J.P."/>
            <person name="McCowen C."/>
            <person name="Montmayeur A."/>
            <person name="Murphy C."/>
            <person name="Neiman D."/>
            <person name="Pearson M."/>
            <person name="Priest M."/>
            <person name="Roberts A."/>
            <person name="Saif S."/>
            <person name="Shea T."/>
            <person name="Sisk P."/>
            <person name="Stolte C."/>
            <person name="Sykes S."/>
            <person name="Wortman J."/>
            <person name="Nusbaum C."/>
            <person name="Birren B."/>
        </authorList>
    </citation>
    <scope>NUCLEOTIDE SEQUENCE [LARGE SCALE GENOMIC DNA]</scope>
    <source>
        <strain evidence="2 3">ATCC 38327</strain>
    </source>
</reference>
<sequence>MDGDDQGPPAVEVEQEFRMPPVDGPPAASLDAEPLRKQENTAIVHGLRLATGSDAYSSPIPLTGLPIASFPSRGHGSLFQVTTAALPDGRAAILPLFQNQCRTVVFHIAQYAAHWHRFVPAPDLGPLLDAAAHITAVHASTLHTAHFHGVALALSQVSAADVAHVAAQLDAGVVDANDTRPPTRLAAPSTLAWRRGGNERVQLCRGRMGTRAWMHGAAPASFGPWIGAAVSLPLPGWWRLIVQTRVRGGDMLVAAVWVRVEATPSSE</sequence>
<reference evidence="3" key="2">
    <citation type="submission" date="2009-11" db="EMBL/GenBank/DDBJ databases">
        <title>The Genome Sequence of Allomyces macrogynus strain ATCC 38327.</title>
        <authorList>
            <consortium name="The Broad Institute Genome Sequencing Platform"/>
            <person name="Russ C."/>
            <person name="Cuomo C."/>
            <person name="Shea T."/>
            <person name="Young S.K."/>
            <person name="Zeng Q."/>
            <person name="Koehrsen M."/>
            <person name="Haas B."/>
            <person name="Borodovsky M."/>
            <person name="Guigo R."/>
            <person name="Alvarado L."/>
            <person name="Berlin A."/>
            <person name="Borenstein D."/>
            <person name="Chen Z."/>
            <person name="Engels R."/>
            <person name="Freedman E."/>
            <person name="Gellesch M."/>
            <person name="Goldberg J."/>
            <person name="Griggs A."/>
            <person name="Gujja S."/>
            <person name="Heiman D."/>
            <person name="Hepburn T."/>
            <person name="Howarth C."/>
            <person name="Jen D."/>
            <person name="Larson L."/>
            <person name="Lewis B."/>
            <person name="Mehta T."/>
            <person name="Park D."/>
            <person name="Pearson M."/>
            <person name="Roberts A."/>
            <person name="Saif S."/>
            <person name="Shenoy N."/>
            <person name="Sisk P."/>
            <person name="Stolte C."/>
            <person name="Sykes S."/>
            <person name="Walk T."/>
            <person name="White J."/>
            <person name="Yandava C."/>
            <person name="Burger G."/>
            <person name="Gray M.W."/>
            <person name="Holland P.W.H."/>
            <person name="King N."/>
            <person name="Lang F.B.F."/>
            <person name="Roger A.J."/>
            <person name="Ruiz-Trillo I."/>
            <person name="Lander E."/>
            <person name="Nusbaum C."/>
        </authorList>
    </citation>
    <scope>NUCLEOTIDE SEQUENCE [LARGE SCALE GENOMIC DNA]</scope>
    <source>
        <strain evidence="3">ATCC 38327</strain>
    </source>
</reference>
<proteinExistence type="predicted"/>
<dbReference type="Proteomes" id="UP000054350">
    <property type="component" value="Unassembled WGS sequence"/>
</dbReference>